<dbReference type="RefSeq" id="WP_156329442.1">
    <property type="nucleotide sequence ID" value="NZ_CACRSW010000030.1"/>
</dbReference>
<dbReference type="SUPFAM" id="SSF63817">
    <property type="entry name" value="Sortase"/>
    <property type="match status" value="1"/>
</dbReference>
<dbReference type="InterPro" id="IPR023365">
    <property type="entry name" value="Sortase_dom-sf"/>
</dbReference>
<evidence type="ECO:0000313" key="3">
    <source>
        <dbReference type="EMBL" id="VYT15263.1"/>
    </source>
</evidence>
<evidence type="ECO:0000256" key="2">
    <source>
        <dbReference type="SAM" id="Phobius"/>
    </source>
</evidence>
<dbReference type="InterPro" id="IPR009835">
    <property type="entry name" value="SrtB"/>
</dbReference>
<dbReference type="EMBL" id="CACRSW010000030">
    <property type="protein sequence ID" value="VYT15263.1"/>
    <property type="molecule type" value="Genomic_DNA"/>
</dbReference>
<dbReference type="CDD" id="cd05826">
    <property type="entry name" value="Sortase_B"/>
    <property type="match status" value="1"/>
</dbReference>
<reference evidence="3" key="1">
    <citation type="submission" date="2019-11" db="EMBL/GenBank/DDBJ databases">
        <authorList>
            <person name="Feng L."/>
        </authorList>
    </citation>
    <scope>NUCLEOTIDE SEQUENCE</scope>
    <source>
        <strain evidence="3">AvaginalisLFYP127</strain>
    </source>
</reference>
<keyword evidence="2" id="KW-0812">Transmembrane</keyword>
<sequence length="338" mass="39580">MKENKENTNFKIKNEEMEEKSSVSKDKSNTLLKDQRKKILIIRNISRFLDYIVLIISLLALFIGIYAFWDTHQVMEVADSEAYSMYKPNSEDDLTFDQIRAKNPDVLGWIDLYGTNIDYPIVQGKDNEEYLNKTVLGKFSTTGSIFLDASNKKDFSDFQNILYGHYMAERKMFGDMELFKSREFFNTHKYGVIHRVNKKSKGIEFFAFLKTVGTDDKILSISKNSQEKPDLINHIYESADYSRKLDFGENENLVILDTCDLSVTNGRYILIGRLTDKVEENIFKEEKKENKFAKLLKKFYKINILLTLIIIWILLVLIYLIYDRISRKKGEESKTNVQ</sequence>
<dbReference type="NCBIfam" id="TIGR03064">
    <property type="entry name" value="sortase_srtB"/>
    <property type="match status" value="1"/>
</dbReference>
<organism evidence="3">
    <name type="scientific">Anaerococcus vaginalis</name>
    <dbReference type="NCBI Taxonomy" id="33037"/>
    <lineage>
        <taxon>Bacteria</taxon>
        <taxon>Bacillati</taxon>
        <taxon>Bacillota</taxon>
        <taxon>Tissierellia</taxon>
        <taxon>Tissierellales</taxon>
        <taxon>Peptoniphilaceae</taxon>
        <taxon>Anaerococcus</taxon>
    </lineage>
</organism>
<feature type="transmembrane region" description="Helical" evidence="2">
    <location>
        <begin position="48"/>
        <end position="69"/>
    </location>
</feature>
<name>A0A6N2UED6_9FIRM</name>
<proteinExistence type="predicted"/>
<dbReference type="AlphaFoldDB" id="A0A6N2UED6"/>
<keyword evidence="2" id="KW-0472">Membrane</keyword>
<keyword evidence="2" id="KW-1133">Transmembrane helix</keyword>
<dbReference type="Gene3D" id="2.40.260.10">
    <property type="entry name" value="Sortase"/>
    <property type="match status" value="1"/>
</dbReference>
<evidence type="ECO:0000256" key="1">
    <source>
        <dbReference type="SAM" id="MobiDB-lite"/>
    </source>
</evidence>
<feature type="region of interest" description="Disordered" evidence="1">
    <location>
        <begin position="1"/>
        <end position="26"/>
    </location>
</feature>
<accession>A0A6N2UED6</accession>
<protein>
    <submittedName>
        <fullName evidence="3">Sortase family protein</fullName>
    </submittedName>
</protein>
<feature type="transmembrane region" description="Helical" evidence="2">
    <location>
        <begin position="302"/>
        <end position="322"/>
    </location>
</feature>
<gene>
    <name evidence="3" type="ORF">AVLFYP127_01045</name>
</gene>